<organism evidence="13 14">
    <name type="scientific">Rarobacter faecitabidus</name>
    <dbReference type="NCBI Taxonomy" id="13243"/>
    <lineage>
        <taxon>Bacteria</taxon>
        <taxon>Bacillati</taxon>
        <taxon>Actinomycetota</taxon>
        <taxon>Actinomycetes</taxon>
        <taxon>Micrococcales</taxon>
        <taxon>Rarobacteraceae</taxon>
        <taxon>Rarobacter</taxon>
    </lineage>
</organism>
<accession>A0A542ZV33</accession>
<evidence type="ECO:0000313" key="13">
    <source>
        <dbReference type="EMBL" id="TQL64223.1"/>
    </source>
</evidence>
<evidence type="ECO:0000256" key="3">
    <source>
        <dbReference type="ARBA" id="ARBA00004496"/>
    </source>
</evidence>
<comment type="subunit">
    <text evidence="11">Homodimer.</text>
</comment>
<dbReference type="NCBIfam" id="NF002634">
    <property type="entry name" value="PRK02304.1-3"/>
    <property type="match status" value="1"/>
</dbReference>
<comment type="pathway">
    <text evidence="4 11">Purine metabolism; AMP biosynthesis via salvage pathway; AMP from adenine: step 1/1.</text>
</comment>
<dbReference type="InterPro" id="IPR005764">
    <property type="entry name" value="Ade_phspho_trans"/>
</dbReference>
<evidence type="ECO:0000256" key="6">
    <source>
        <dbReference type="ARBA" id="ARBA00011893"/>
    </source>
</evidence>
<evidence type="ECO:0000256" key="10">
    <source>
        <dbReference type="ARBA" id="ARBA00022726"/>
    </source>
</evidence>
<dbReference type="InterPro" id="IPR029057">
    <property type="entry name" value="PRTase-like"/>
</dbReference>
<dbReference type="PANTHER" id="PTHR32315">
    <property type="entry name" value="ADENINE PHOSPHORIBOSYLTRANSFERASE"/>
    <property type="match status" value="1"/>
</dbReference>
<dbReference type="FunFam" id="3.40.50.2020:FF:000021">
    <property type="entry name" value="Adenine phosphoribosyltransferase"/>
    <property type="match status" value="1"/>
</dbReference>
<comment type="function">
    <text evidence="2 11">Catalyzes a salvage reaction resulting in the formation of AMP, that is energically less costly than de novo synthesis.</text>
</comment>
<dbReference type="RefSeq" id="WP_142119015.1">
    <property type="nucleotide sequence ID" value="NZ_BAAASV010000003.1"/>
</dbReference>
<comment type="catalytic activity">
    <reaction evidence="1 11">
        <text>AMP + diphosphate = 5-phospho-alpha-D-ribose 1-diphosphate + adenine</text>
        <dbReference type="Rhea" id="RHEA:16609"/>
        <dbReference type="ChEBI" id="CHEBI:16708"/>
        <dbReference type="ChEBI" id="CHEBI:33019"/>
        <dbReference type="ChEBI" id="CHEBI:58017"/>
        <dbReference type="ChEBI" id="CHEBI:456215"/>
        <dbReference type="EC" id="2.4.2.7"/>
    </reaction>
</comment>
<dbReference type="SUPFAM" id="SSF53271">
    <property type="entry name" value="PRTase-like"/>
    <property type="match status" value="1"/>
</dbReference>
<evidence type="ECO:0000313" key="14">
    <source>
        <dbReference type="Proteomes" id="UP000315389"/>
    </source>
</evidence>
<dbReference type="GO" id="GO:0005737">
    <property type="term" value="C:cytoplasm"/>
    <property type="evidence" value="ECO:0007669"/>
    <property type="project" value="UniProtKB-SubCell"/>
</dbReference>
<evidence type="ECO:0000256" key="4">
    <source>
        <dbReference type="ARBA" id="ARBA00004659"/>
    </source>
</evidence>
<evidence type="ECO:0000256" key="7">
    <source>
        <dbReference type="ARBA" id="ARBA00022490"/>
    </source>
</evidence>
<dbReference type="AlphaFoldDB" id="A0A542ZV33"/>
<evidence type="ECO:0000256" key="9">
    <source>
        <dbReference type="ARBA" id="ARBA00022679"/>
    </source>
</evidence>
<keyword evidence="9 11" id="KW-0808">Transferase</keyword>
<dbReference type="GO" id="GO:0044209">
    <property type="term" value="P:AMP salvage"/>
    <property type="evidence" value="ECO:0007669"/>
    <property type="project" value="UniProtKB-UniRule"/>
</dbReference>
<dbReference type="GO" id="GO:0003999">
    <property type="term" value="F:adenine phosphoribosyltransferase activity"/>
    <property type="evidence" value="ECO:0007669"/>
    <property type="project" value="UniProtKB-UniRule"/>
</dbReference>
<evidence type="ECO:0000256" key="5">
    <source>
        <dbReference type="ARBA" id="ARBA00008391"/>
    </source>
</evidence>
<gene>
    <name evidence="11" type="primary">apt</name>
    <name evidence="13" type="ORF">FB461_0717</name>
</gene>
<dbReference type="OrthoDB" id="9803963at2"/>
<dbReference type="Proteomes" id="UP000315389">
    <property type="component" value="Unassembled WGS sequence"/>
</dbReference>
<keyword evidence="8 11" id="KW-0328">Glycosyltransferase</keyword>
<name>A0A542ZV33_RARFA</name>
<dbReference type="GO" id="GO:0006168">
    <property type="term" value="P:adenine salvage"/>
    <property type="evidence" value="ECO:0007669"/>
    <property type="project" value="InterPro"/>
</dbReference>
<evidence type="ECO:0000256" key="1">
    <source>
        <dbReference type="ARBA" id="ARBA00000868"/>
    </source>
</evidence>
<dbReference type="CDD" id="cd06223">
    <property type="entry name" value="PRTases_typeI"/>
    <property type="match status" value="1"/>
</dbReference>
<comment type="subcellular location">
    <subcellularLocation>
        <location evidence="3 11">Cytoplasm</location>
    </subcellularLocation>
</comment>
<evidence type="ECO:0000256" key="11">
    <source>
        <dbReference type="HAMAP-Rule" id="MF_00004"/>
    </source>
</evidence>
<comment type="similarity">
    <text evidence="5 11">Belongs to the purine/pyrimidine phosphoribosyltransferase family.</text>
</comment>
<evidence type="ECO:0000256" key="2">
    <source>
        <dbReference type="ARBA" id="ARBA00003968"/>
    </source>
</evidence>
<dbReference type="EMBL" id="VFOS01000001">
    <property type="protein sequence ID" value="TQL64223.1"/>
    <property type="molecule type" value="Genomic_DNA"/>
</dbReference>
<dbReference type="InterPro" id="IPR050054">
    <property type="entry name" value="UPRTase/APRTase"/>
</dbReference>
<keyword evidence="10 11" id="KW-0660">Purine salvage</keyword>
<comment type="caution">
    <text evidence="13">The sequence shown here is derived from an EMBL/GenBank/DDBJ whole genome shotgun (WGS) entry which is preliminary data.</text>
</comment>
<dbReference type="InterPro" id="IPR000836">
    <property type="entry name" value="PRTase_dom"/>
</dbReference>
<dbReference type="Pfam" id="PF00156">
    <property type="entry name" value="Pribosyltran"/>
    <property type="match status" value="1"/>
</dbReference>
<keyword evidence="14" id="KW-1185">Reference proteome</keyword>
<dbReference type="HAMAP" id="MF_00004">
    <property type="entry name" value="Aden_phosphoribosyltr"/>
    <property type="match status" value="1"/>
</dbReference>
<dbReference type="PANTHER" id="PTHR32315:SF3">
    <property type="entry name" value="ADENINE PHOSPHORIBOSYLTRANSFERASE"/>
    <property type="match status" value="1"/>
</dbReference>
<dbReference type="UniPathway" id="UPA00588">
    <property type="reaction ID" value="UER00646"/>
</dbReference>
<dbReference type="GO" id="GO:0016208">
    <property type="term" value="F:AMP binding"/>
    <property type="evidence" value="ECO:0007669"/>
    <property type="project" value="TreeGrafter"/>
</dbReference>
<proteinExistence type="inferred from homology"/>
<dbReference type="Gene3D" id="3.40.50.2020">
    <property type="match status" value="1"/>
</dbReference>
<keyword evidence="7 11" id="KW-0963">Cytoplasm</keyword>
<dbReference type="GO" id="GO:0002055">
    <property type="term" value="F:adenine binding"/>
    <property type="evidence" value="ECO:0007669"/>
    <property type="project" value="TreeGrafter"/>
</dbReference>
<sequence length="183" mass="18984">MTPDAVDRIRALVRDVPNFPEPGVMFRDLTGVFASAQGLRDTADAIIATAPEGIELIAGLDARGFIVGATVAARLGIGFVPVRKAGKLPPPTTAISFDLEYGRATFELRDTTVNAGQRVLVVDDLLATGGSARAAGALLRRSGAHLLGYSFLVELIGLAGRESLEADPEAGGVPVHSVLTLPA</sequence>
<dbReference type="EC" id="2.4.2.7" evidence="6 11"/>
<dbReference type="GO" id="GO:0006166">
    <property type="term" value="P:purine ribonucleoside salvage"/>
    <property type="evidence" value="ECO:0007669"/>
    <property type="project" value="UniProtKB-KW"/>
</dbReference>
<dbReference type="NCBIfam" id="NF002636">
    <property type="entry name" value="PRK02304.1-5"/>
    <property type="match status" value="1"/>
</dbReference>
<evidence type="ECO:0000259" key="12">
    <source>
        <dbReference type="Pfam" id="PF00156"/>
    </source>
</evidence>
<evidence type="ECO:0000256" key="8">
    <source>
        <dbReference type="ARBA" id="ARBA00022676"/>
    </source>
</evidence>
<protein>
    <recommendedName>
        <fullName evidence="6 11">Adenine phosphoribosyltransferase</fullName>
        <shortName evidence="11">APRT</shortName>
        <ecNumber evidence="6 11">2.4.2.7</ecNumber>
    </recommendedName>
</protein>
<reference evidence="13 14" key="1">
    <citation type="submission" date="2019-06" db="EMBL/GenBank/DDBJ databases">
        <title>Sequencing the genomes of 1000 actinobacteria strains.</title>
        <authorList>
            <person name="Klenk H.-P."/>
        </authorList>
    </citation>
    <scope>NUCLEOTIDE SEQUENCE [LARGE SCALE GENOMIC DNA]</scope>
    <source>
        <strain evidence="13 14">DSM 4813</strain>
    </source>
</reference>
<feature type="domain" description="Phosphoribosyltransferase" evidence="12">
    <location>
        <begin position="35"/>
        <end position="146"/>
    </location>
</feature>